<feature type="domain" description="Cas12f1-like TNB" evidence="2">
    <location>
        <begin position="401"/>
        <end position="472"/>
    </location>
</feature>
<dbReference type="InterPro" id="IPR010095">
    <property type="entry name" value="Cas12f1-like_TNB"/>
</dbReference>
<dbReference type="NCBIfam" id="TIGR01766">
    <property type="entry name" value="IS200/IS605 family accessory protein TnpB-like domain"/>
    <property type="match status" value="1"/>
</dbReference>
<dbReference type="PANTHER" id="PTHR30405:SF11">
    <property type="entry name" value="RNA-GUIDED DNA ENDONUCLEASE RV2885C-RELATED"/>
    <property type="match status" value="1"/>
</dbReference>
<name>A0A401UQB2_9CLOT</name>
<dbReference type="OrthoDB" id="4278026at2"/>
<dbReference type="GO" id="GO:0003677">
    <property type="term" value="F:DNA binding"/>
    <property type="evidence" value="ECO:0007669"/>
    <property type="project" value="UniProtKB-KW"/>
</dbReference>
<dbReference type="NCBIfam" id="NF040570">
    <property type="entry name" value="guided_TnpB"/>
    <property type="match status" value="1"/>
</dbReference>
<dbReference type="RefSeq" id="WP_125003789.1">
    <property type="nucleotide sequence ID" value="NZ_BHYK01000021.1"/>
</dbReference>
<dbReference type="Proteomes" id="UP000287872">
    <property type="component" value="Unassembled WGS sequence"/>
</dbReference>
<protein>
    <recommendedName>
        <fullName evidence="2">Cas12f1-like TNB domain-containing protein</fullName>
    </recommendedName>
</protein>
<dbReference type="PANTHER" id="PTHR30405">
    <property type="entry name" value="TRANSPOSASE"/>
    <property type="match status" value="1"/>
</dbReference>
<dbReference type="EMBL" id="BHYK01000021">
    <property type="protein sequence ID" value="GCD11717.1"/>
    <property type="molecule type" value="Genomic_DNA"/>
</dbReference>
<dbReference type="InterPro" id="IPR051399">
    <property type="entry name" value="RNA-guided_DNA_endo/Transpos"/>
</dbReference>
<evidence type="ECO:0000313" key="3">
    <source>
        <dbReference type="EMBL" id="GCD11717.1"/>
    </source>
</evidence>
<gene>
    <name evidence="3" type="ORF">Ctaglu_33400</name>
</gene>
<dbReference type="Pfam" id="PF07282">
    <property type="entry name" value="Cas12f1-like_TNB"/>
    <property type="match status" value="1"/>
</dbReference>
<sequence length="495" mass="57829">MNKCIKVILNKCINIDIKEAKKIIKNMSYLSCKASNKAIDMWKQHSLNIMELKSNDKNFNQKEYEQATYGKNYKNVIEGYMKEIMNICNTSNVSTLHQQQVQNDWKRLRKDVLNYRANLPTYKLDTPCYLKNNNYKLRNHNGYFVDISLFSMKGLEQIGQKKGYQLQFEIDKMDGNKKSTINKLINNGYKQGSAQLKISDKGKIELIMSFSFEAKESNLDENRILGIDLGIVNVATMAIWDGNTQEWDWVNYKHNILNGQELIRFRQKLFNMGMSEFEMQNEVYKQNQKIHQKQLNKHNIGAIDGLELVKYRDTIDKKKREMSIASKWVGEGRVGHGYKNRMKPLEKIRNKASNFADTFNHKYSKYIVEFAIRGNCGVIQMEDLSGATKNTHGKFLKDWSYYDLQTKIEYKAREVGIDVIYVKPQYTSKRCSKCGNIHTDNRDCKTNQAKFKCMNVTCGHEENADINASKNISIPYIDKIIEEYIKENDIYKNKK</sequence>
<evidence type="ECO:0000313" key="4">
    <source>
        <dbReference type="Proteomes" id="UP000287872"/>
    </source>
</evidence>
<dbReference type="AlphaFoldDB" id="A0A401UQB2"/>
<reference evidence="3 4" key="1">
    <citation type="submission" date="2018-11" db="EMBL/GenBank/DDBJ databases">
        <title>Genome sequencing and assembly of Clostridium tagluense strain A121.</title>
        <authorList>
            <person name="Murakami T."/>
            <person name="Segawa T."/>
            <person name="Shcherbakova V.A."/>
            <person name="Mori H."/>
            <person name="Yoshimura Y."/>
        </authorList>
    </citation>
    <scope>NUCLEOTIDE SEQUENCE [LARGE SCALE GENOMIC DNA]</scope>
    <source>
        <strain evidence="3 4">A121</strain>
    </source>
</reference>
<accession>A0A401UQB2</accession>
<evidence type="ECO:0000259" key="2">
    <source>
        <dbReference type="Pfam" id="PF07282"/>
    </source>
</evidence>
<organism evidence="3 4">
    <name type="scientific">Clostridium tagluense</name>
    <dbReference type="NCBI Taxonomy" id="360422"/>
    <lineage>
        <taxon>Bacteria</taxon>
        <taxon>Bacillati</taxon>
        <taxon>Bacillota</taxon>
        <taxon>Clostridia</taxon>
        <taxon>Eubacteriales</taxon>
        <taxon>Clostridiaceae</taxon>
        <taxon>Clostridium</taxon>
    </lineage>
</organism>
<keyword evidence="1" id="KW-0238">DNA-binding</keyword>
<keyword evidence="4" id="KW-1185">Reference proteome</keyword>
<proteinExistence type="predicted"/>
<evidence type="ECO:0000256" key="1">
    <source>
        <dbReference type="ARBA" id="ARBA00023125"/>
    </source>
</evidence>
<comment type="caution">
    <text evidence="3">The sequence shown here is derived from an EMBL/GenBank/DDBJ whole genome shotgun (WGS) entry which is preliminary data.</text>
</comment>